<comment type="pathway">
    <text evidence="1">Protein modification; protein ubiquitination.</text>
</comment>
<comment type="caution">
    <text evidence="7">The sequence shown here is derived from an EMBL/GenBank/DDBJ whole genome shotgun (WGS) entry which is preliminary data.</text>
</comment>
<keyword evidence="3" id="KW-0833">Ubl conjugation pathway</keyword>
<dbReference type="SUPFAM" id="SSF51126">
    <property type="entry name" value="Pectin lyase-like"/>
    <property type="match status" value="1"/>
</dbReference>
<dbReference type="SMART" id="SM00710">
    <property type="entry name" value="PbH1"/>
    <property type="match status" value="7"/>
</dbReference>
<name>A0A969W7J4_9GAMM</name>
<evidence type="ECO:0000256" key="2">
    <source>
        <dbReference type="ARBA" id="ARBA00022737"/>
    </source>
</evidence>
<feature type="signal peptide" evidence="5">
    <location>
        <begin position="1"/>
        <end position="28"/>
    </location>
</feature>
<dbReference type="InterPro" id="IPR012334">
    <property type="entry name" value="Pectin_lyas_fold"/>
</dbReference>
<evidence type="ECO:0000256" key="4">
    <source>
        <dbReference type="SAM" id="MobiDB-lite"/>
    </source>
</evidence>
<dbReference type="PANTHER" id="PTHR22990">
    <property type="entry name" value="F-BOX ONLY PROTEIN"/>
    <property type="match status" value="1"/>
</dbReference>
<evidence type="ECO:0000256" key="5">
    <source>
        <dbReference type="SAM" id="SignalP"/>
    </source>
</evidence>
<dbReference type="Proteomes" id="UP000653472">
    <property type="component" value="Unassembled WGS sequence"/>
</dbReference>
<dbReference type="NCBIfam" id="TIGR03804">
    <property type="entry name" value="para_beta_helix"/>
    <property type="match status" value="1"/>
</dbReference>
<feature type="compositionally biased region" description="Basic and acidic residues" evidence="4">
    <location>
        <begin position="317"/>
        <end position="332"/>
    </location>
</feature>
<dbReference type="InterPro" id="IPR011050">
    <property type="entry name" value="Pectin_lyase_fold/virulence"/>
</dbReference>
<dbReference type="EMBL" id="JAAVXB010000003">
    <property type="protein sequence ID" value="NKF22067.1"/>
    <property type="molecule type" value="Genomic_DNA"/>
</dbReference>
<dbReference type="AlphaFoldDB" id="A0A969W7J4"/>
<evidence type="ECO:0000313" key="8">
    <source>
        <dbReference type="Proteomes" id="UP000653472"/>
    </source>
</evidence>
<feature type="domain" description="Right handed beta helix" evidence="6">
    <location>
        <begin position="143"/>
        <end position="264"/>
    </location>
</feature>
<dbReference type="PROSITE" id="PS51257">
    <property type="entry name" value="PROKAR_LIPOPROTEIN"/>
    <property type="match status" value="1"/>
</dbReference>
<reference evidence="7" key="1">
    <citation type="submission" date="2020-03" db="EMBL/GenBank/DDBJ databases">
        <title>Solimonas marina sp. nov., isolated from deep seawater of the Pacific Ocean.</title>
        <authorList>
            <person name="Liu X."/>
            <person name="Lai Q."/>
            <person name="Sun F."/>
            <person name="Gai Y."/>
            <person name="Li G."/>
            <person name="Shao Z."/>
        </authorList>
    </citation>
    <scope>NUCLEOTIDE SEQUENCE</scope>
    <source>
        <strain evidence="7">C16B3</strain>
    </source>
</reference>
<evidence type="ECO:0000313" key="7">
    <source>
        <dbReference type="EMBL" id="NKF22067.1"/>
    </source>
</evidence>
<gene>
    <name evidence="7" type="ORF">G7Y82_07035</name>
</gene>
<dbReference type="InterPro" id="IPR006626">
    <property type="entry name" value="PbH1"/>
</dbReference>
<proteinExistence type="predicted"/>
<dbReference type="Pfam" id="PF13229">
    <property type="entry name" value="Beta_helix"/>
    <property type="match status" value="1"/>
</dbReference>
<evidence type="ECO:0000256" key="1">
    <source>
        <dbReference type="ARBA" id="ARBA00004906"/>
    </source>
</evidence>
<dbReference type="InterPro" id="IPR039448">
    <property type="entry name" value="Beta_helix"/>
</dbReference>
<dbReference type="Gene3D" id="2.160.20.10">
    <property type="entry name" value="Single-stranded right-handed beta-helix, Pectin lyase-like"/>
    <property type="match status" value="1"/>
</dbReference>
<dbReference type="PANTHER" id="PTHR22990:SF15">
    <property type="entry name" value="F-BOX ONLY PROTEIN 10"/>
    <property type="match status" value="1"/>
</dbReference>
<accession>A0A969W7J4</accession>
<feature type="region of interest" description="Disordered" evidence="4">
    <location>
        <begin position="310"/>
        <end position="342"/>
    </location>
</feature>
<evidence type="ECO:0000256" key="3">
    <source>
        <dbReference type="ARBA" id="ARBA00022786"/>
    </source>
</evidence>
<feature type="chain" id="PRO_5038145296" evidence="5">
    <location>
        <begin position="29"/>
        <end position="342"/>
    </location>
</feature>
<keyword evidence="5" id="KW-0732">Signal</keyword>
<dbReference type="InterPro" id="IPR051550">
    <property type="entry name" value="SCF-Subunits/Alg-Epimerases"/>
</dbReference>
<organism evidence="7 8">
    <name type="scientific">Solimonas marina</name>
    <dbReference type="NCBI Taxonomy" id="2714601"/>
    <lineage>
        <taxon>Bacteria</taxon>
        <taxon>Pseudomonadati</taxon>
        <taxon>Pseudomonadota</taxon>
        <taxon>Gammaproteobacteria</taxon>
        <taxon>Nevskiales</taxon>
        <taxon>Nevskiaceae</taxon>
        <taxon>Solimonas</taxon>
    </lineage>
</organism>
<keyword evidence="2" id="KW-0677">Repeat</keyword>
<protein>
    <submittedName>
        <fullName evidence="7">Right-handed parallel beta-helix repeat-containing protein</fullName>
    </submittedName>
</protein>
<dbReference type="InterPro" id="IPR022441">
    <property type="entry name" value="Para_beta_helix_rpt-2"/>
</dbReference>
<keyword evidence="8" id="KW-1185">Reference proteome</keyword>
<evidence type="ECO:0000259" key="6">
    <source>
        <dbReference type="Pfam" id="PF13229"/>
    </source>
</evidence>
<sequence length="342" mass="37194">MDVSKIFRAVPPCLLALMLWGAMPTAWAACTVRVKPGADLQKAIDALPANGKPATLCLAAGQYPLQGLLSIDRSRLTVRGAGADTVLQMQAGVMQPMLVIGDARNEIPDHVTSDVTVENMSLIGTAGDHEFMPERPWLSNSNIVVRRGEQITLRGLTVKTCRSACVLTERDTHDATISGNHISGAVWDGVSFNRSSQIHLLDNDISGNTAAGITTEHLTGSEIRRNTIHDNGSHGIYLSDSLDNQFTDNTISGNRQAAVFLTCSIRDHDPQHVLCWDNSMSQGNLFEHNHLQHNQFGYSAGADSAANCAQPGWRPNIWRDNDSDAPNHDPDPQRFGTCTRPQ</sequence>